<sequence>MDPNHGSPSRQPPLDSPPQPPNSPPLPHSPPPQPPQHDQDADLPQSPVDSAESVVSDSETMRTFVIKYDETVISFKRPLHLFYGQVSAPSNNYPQPKRRIVSAPERSDSSDSSLDSSSLDSSAKNVSPAEPSSSP</sequence>
<reference evidence="3" key="1">
    <citation type="journal article" date="2017" name="Front. Plant Sci.">
        <title>Climate Clever Clovers: New Paradigm to Reduce the Environmental Footprint of Ruminants by Breeding Low Methanogenic Forages Utilizing Haplotype Variation.</title>
        <authorList>
            <person name="Kaur P."/>
            <person name="Appels R."/>
            <person name="Bayer P.E."/>
            <person name="Keeble-Gagnere G."/>
            <person name="Wang J."/>
            <person name="Hirakawa H."/>
            <person name="Shirasawa K."/>
            <person name="Vercoe P."/>
            <person name="Stefanova K."/>
            <person name="Durmic Z."/>
            <person name="Nichols P."/>
            <person name="Revell C."/>
            <person name="Isobe S.N."/>
            <person name="Edwards D."/>
            <person name="Erskine W."/>
        </authorList>
    </citation>
    <scope>NUCLEOTIDE SEQUENCE [LARGE SCALE GENOMIC DNA]</scope>
    <source>
        <strain evidence="3">cv. Daliak</strain>
    </source>
</reference>
<feature type="compositionally biased region" description="Low complexity" evidence="1">
    <location>
        <begin position="42"/>
        <end position="58"/>
    </location>
</feature>
<evidence type="ECO:0000313" key="3">
    <source>
        <dbReference type="Proteomes" id="UP000242715"/>
    </source>
</evidence>
<feature type="compositionally biased region" description="Pro residues" evidence="1">
    <location>
        <begin position="10"/>
        <end position="35"/>
    </location>
</feature>
<dbReference type="AlphaFoldDB" id="A0A2Z6NPI3"/>
<dbReference type="EMBL" id="DF974165">
    <property type="protein sequence ID" value="GAU45961.1"/>
    <property type="molecule type" value="Genomic_DNA"/>
</dbReference>
<feature type="region of interest" description="Disordered" evidence="1">
    <location>
        <begin position="85"/>
        <end position="135"/>
    </location>
</feature>
<evidence type="ECO:0000313" key="2">
    <source>
        <dbReference type="EMBL" id="GAU45961.1"/>
    </source>
</evidence>
<feature type="compositionally biased region" description="Low complexity" evidence="1">
    <location>
        <begin position="110"/>
        <end position="122"/>
    </location>
</feature>
<protein>
    <submittedName>
        <fullName evidence="2">Uncharacterized protein</fullName>
    </submittedName>
</protein>
<dbReference type="Proteomes" id="UP000242715">
    <property type="component" value="Unassembled WGS sequence"/>
</dbReference>
<feature type="region of interest" description="Disordered" evidence="1">
    <location>
        <begin position="1"/>
        <end position="61"/>
    </location>
</feature>
<gene>
    <name evidence="2" type="ORF">TSUD_194080</name>
</gene>
<accession>A0A2Z6NPI3</accession>
<organism evidence="2 3">
    <name type="scientific">Trifolium subterraneum</name>
    <name type="common">Subterranean clover</name>
    <dbReference type="NCBI Taxonomy" id="3900"/>
    <lineage>
        <taxon>Eukaryota</taxon>
        <taxon>Viridiplantae</taxon>
        <taxon>Streptophyta</taxon>
        <taxon>Embryophyta</taxon>
        <taxon>Tracheophyta</taxon>
        <taxon>Spermatophyta</taxon>
        <taxon>Magnoliopsida</taxon>
        <taxon>eudicotyledons</taxon>
        <taxon>Gunneridae</taxon>
        <taxon>Pentapetalae</taxon>
        <taxon>rosids</taxon>
        <taxon>fabids</taxon>
        <taxon>Fabales</taxon>
        <taxon>Fabaceae</taxon>
        <taxon>Papilionoideae</taxon>
        <taxon>50 kb inversion clade</taxon>
        <taxon>NPAAA clade</taxon>
        <taxon>Hologalegina</taxon>
        <taxon>IRL clade</taxon>
        <taxon>Trifolieae</taxon>
        <taxon>Trifolium</taxon>
    </lineage>
</organism>
<proteinExistence type="predicted"/>
<evidence type="ECO:0000256" key="1">
    <source>
        <dbReference type="SAM" id="MobiDB-lite"/>
    </source>
</evidence>
<keyword evidence="3" id="KW-1185">Reference proteome</keyword>
<name>A0A2Z6NPI3_TRISU</name>